<dbReference type="Gene3D" id="2.60.40.2610">
    <property type="entry name" value="Outer membrane usher protein FimD, plug domain"/>
    <property type="match status" value="1"/>
</dbReference>
<name>W1DVM4_KLEPN</name>
<dbReference type="Proteomes" id="UP000019183">
    <property type="component" value="Unassembled WGS sequence"/>
</dbReference>
<dbReference type="Pfam" id="PF00577">
    <property type="entry name" value="Usher"/>
    <property type="match status" value="1"/>
</dbReference>
<protein>
    <submittedName>
        <fullName evidence="1">Fimbriae usher protein StcC</fullName>
    </submittedName>
</protein>
<dbReference type="AlphaFoldDB" id="W1DVM4"/>
<dbReference type="PANTHER" id="PTHR30451">
    <property type="entry name" value="OUTER MEMBRANE USHER PROTEIN"/>
    <property type="match status" value="1"/>
</dbReference>
<dbReference type="GO" id="GO:0009297">
    <property type="term" value="P:pilus assembly"/>
    <property type="evidence" value="ECO:0007669"/>
    <property type="project" value="InterPro"/>
</dbReference>
<keyword evidence="2" id="KW-1185">Reference proteome</keyword>
<dbReference type="EMBL" id="CBWK010000849">
    <property type="protein sequence ID" value="CDL12852.1"/>
    <property type="molecule type" value="Genomic_DNA"/>
</dbReference>
<proteinExistence type="predicted"/>
<dbReference type="InterPro" id="IPR042186">
    <property type="entry name" value="FimD_plug_dom"/>
</dbReference>
<dbReference type="GO" id="GO:0009279">
    <property type="term" value="C:cell outer membrane"/>
    <property type="evidence" value="ECO:0007669"/>
    <property type="project" value="TreeGrafter"/>
</dbReference>
<dbReference type="InterPro" id="IPR000015">
    <property type="entry name" value="Fimb_usher"/>
</dbReference>
<evidence type="ECO:0000313" key="1">
    <source>
        <dbReference type="EMBL" id="CDL12852.1"/>
    </source>
</evidence>
<comment type="caution">
    <text evidence="1">The sequence shown here is derived from an EMBL/GenBank/DDBJ whole genome shotgun (WGS) entry which is preliminary data.</text>
</comment>
<reference evidence="1" key="1">
    <citation type="submission" date="2013-10" db="EMBL/GenBank/DDBJ databases">
        <title>Antibiotic resistance diversity of beta-lactamase producers in the General Hospital Vienna.</title>
        <authorList>
            <person name="Barisic I."/>
            <person name="Mitteregger D."/>
            <person name="Hirschl A.M."/>
            <person name="Noehammer C."/>
            <person name="Wiesinger-Mayr H."/>
        </authorList>
    </citation>
    <scope>NUCLEOTIDE SEQUENCE [LARGE SCALE GENOMIC DNA]</scope>
    <source>
        <strain evidence="1">IS43</strain>
    </source>
</reference>
<dbReference type="PANTHER" id="PTHR30451:SF3">
    <property type="entry name" value="OUTER MEMBRANE USHER PROTEIN HTRE-RELATED"/>
    <property type="match status" value="1"/>
</dbReference>
<evidence type="ECO:0000313" key="2">
    <source>
        <dbReference type="Proteomes" id="UP000019183"/>
    </source>
</evidence>
<sequence>MTFTVNQNLPDGWGGFYLSGRISDYWNRSGTEKQYQVSYNNSFGRLSWSASAQRVYTPDSSGHRRDDRISLNFSYPLWFGDNRTANLTSNTSFNNSRFASSQIGINGSLDSENNLNYGVSTTTATGGQHDVALNGSYRTPWTTLNGSYSQGEGYRQSGIGASGTMIAHSGGVVLSPESGSTMALIEAKDAAGAMLPGSPGTRVDSNGYAILPYLRPYRINAVEIDPKGSHDDVAFDRTVAQVVPWEGSVVKVAFGTKVQNNLTLQARQANHEPLPFAASIFSPRRQGDRRCRPGQHDVYQRCERQTRDCEVERRAVFGGSGTANNKG</sequence>
<accession>W1DVM4</accession>
<dbReference type="GO" id="GO:0015473">
    <property type="term" value="F:fimbrial usher porin activity"/>
    <property type="evidence" value="ECO:0007669"/>
    <property type="project" value="InterPro"/>
</dbReference>
<organism evidence="1 2">
    <name type="scientific">Klebsiella pneumoniae IS43</name>
    <dbReference type="NCBI Taxonomy" id="1432552"/>
    <lineage>
        <taxon>Bacteria</taxon>
        <taxon>Pseudomonadati</taxon>
        <taxon>Pseudomonadota</taxon>
        <taxon>Gammaproteobacteria</taxon>
        <taxon>Enterobacterales</taxon>
        <taxon>Enterobacteriaceae</taxon>
        <taxon>Klebsiella/Raoultella group</taxon>
        <taxon>Klebsiella</taxon>
        <taxon>Klebsiella pneumoniae complex</taxon>
    </lineage>
</organism>